<dbReference type="SUPFAM" id="SSF55785">
    <property type="entry name" value="PYP-like sensor domain (PAS domain)"/>
    <property type="match status" value="1"/>
</dbReference>
<dbReference type="FunFam" id="3.40.50.300:FF:000006">
    <property type="entry name" value="DNA-binding transcriptional regulator NtrC"/>
    <property type="match status" value="1"/>
</dbReference>
<dbReference type="InterPro" id="IPR035965">
    <property type="entry name" value="PAS-like_dom_sf"/>
</dbReference>
<dbReference type="SMART" id="SM00382">
    <property type="entry name" value="AAA"/>
    <property type="match status" value="1"/>
</dbReference>
<organism evidence="7 8">
    <name type="scientific">Motiliproteus coralliicola</name>
    <dbReference type="NCBI Taxonomy" id="2283196"/>
    <lineage>
        <taxon>Bacteria</taxon>
        <taxon>Pseudomonadati</taxon>
        <taxon>Pseudomonadota</taxon>
        <taxon>Gammaproteobacteria</taxon>
        <taxon>Oceanospirillales</taxon>
        <taxon>Oceanospirillaceae</taxon>
        <taxon>Motiliproteus</taxon>
    </lineage>
</organism>
<feature type="domain" description="Sigma-54 factor interaction" evidence="6">
    <location>
        <begin position="158"/>
        <end position="388"/>
    </location>
</feature>
<dbReference type="Gene3D" id="1.10.10.60">
    <property type="entry name" value="Homeodomain-like"/>
    <property type="match status" value="1"/>
</dbReference>
<dbReference type="SUPFAM" id="SSF52540">
    <property type="entry name" value="P-loop containing nucleoside triphosphate hydrolases"/>
    <property type="match status" value="1"/>
</dbReference>
<dbReference type="InterPro" id="IPR027417">
    <property type="entry name" value="P-loop_NTPase"/>
</dbReference>
<dbReference type="InterPro" id="IPR009057">
    <property type="entry name" value="Homeodomain-like_sf"/>
</dbReference>
<dbReference type="Pfam" id="PF25601">
    <property type="entry name" value="AAA_lid_14"/>
    <property type="match status" value="1"/>
</dbReference>
<dbReference type="InterPro" id="IPR025662">
    <property type="entry name" value="Sigma_54_int_dom_ATP-bd_1"/>
</dbReference>
<keyword evidence="3" id="KW-0805">Transcription regulation</keyword>
<evidence type="ECO:0000256" key="1">
    <source>
        <dbReference type="ARBA" id="ARBA00022741"/>
    </source>
</evidence>
<dbReference type="InterPro" id="IPR003593">
    <property type="entry name" value="AAA+_ATPase"/>
</dbReference>
<sequence length="473" mass="52568">MSGSNLSNPGLLLDPKEPHSLALLQLLDSSCEGSLLVDKDCRIRWISNKYRQLLELADDFDPYGLEAEALIPNSLMRQVIDTGQPQLLDLMRFRQHWLVVTRLPLRDQDGNISGALGLVFFDKLAQLRPVVDKYSRLQLPNVQSDNPPSQTRYSFADLIGSSPAMLALRQQALRVAPLDSTVLLLGETGTGKELVAQAIHHASARAEAPFVSINTAALPESLIEAELFGAEAGAYTGADPKGRIGKFEQAQSGTLFLDEIGEMSTMAQSKLLRALQERQIERLGGNRVIDVDVRVIAATSRNLEQLVAEGTFRPDLYYRLNVLPLELPPLRERPEDIPALLQAIGQHLAEQLGVAELQPHNWLHRALAAYHWPGNIRELRNVIERLLLFAEQGEVSPRLLSNFLPGSSQTLLKSNDSASANTDTPPLEQQMARAEREAIRHALRHCDNNRSQAARELGISRASLYEKMRKHQL</sequence>
<dbReference type="OrthoDB" id="9804019at2"/>
<dbReference type="Pfam" id="PF00158">
    <property type="entry name" value="Sigma54_activat"/>
    <property type="match status" value="1"/>
</dbReference>
<dbReference type="InterPro" id="IPR025944">
    <property type="entry name" value="Sigma_54_int_dom_CS"/>
</dbReference>
<accession>A0A369WUE8</accession>
<comment type="caution">
    <text evidence="7">The sequence shown here is derived from an EMBL/GenBank/DDBJ whole genome shotgun (WGS) entry which is preliminary data.</text>
</comment>
<dbReference type="Gene3D" id="1.10.8.60">
    <property type="match status" value="1"/>
</dbReference>
<dbReference type="Pfam" id="PF02954">
    <property type="entry name" value="HTH_8"/>
    <property type="match status" value="1"/>
</dbReference>
<dbReference type="Gene3D" id="3.40.50.300">
    <property type="entry name" value="P-loop containing nucleotide triphosphate hydrolases"/>
    <property type="match status" value="1"/>
</dbReference>
<evidence type="ECO:0000259" key="6">
    <source>
        <dbReference type="PROSITE" id="PS50045"/>
    </source>
</evidence>
<dbReference type="Gene3D" id="3.30.450.20">
    <property type="entry name" value="PAS domain"/>
    <property type="match status" value="1"/>
</dbReference>
<dbReference type="EMBL" id="QQOH01000001">
    <property type="protein sequence ID" value="RDE24753.1"/>
    <property type="molecule type" value="Genomic_DNA"/>
</dbReference>
<dbReference type="GO" id="GO:0005524">
    <property type="term" value="F:ATP binding"/>
    <property type="evidence" value="ECO:0007669"/>
    <property type="project" value="UniProtKB-KW"/>
</dbReference>
<dbReference type="AlphaFoldDB" id="A0A369WUE8"/>
<evidence type="ECO:0000313" key="8">
    <source>
        <dbReference type="Proteomes" id="UP000253769"/>
    </source>
</evidence>
<keyword evidence="8" id="KW-1185">Reference proteome</keyword>
<evidence type="ECO:0000256" key="5">
    <source>
        <dbReference type="SAM" id="MobiDB-lite"/>
    </source>
</evidence>
<dbReference type="GO" id="GO:0006355">
    <property type="term" value="P:regulation of DNA-templated transcription"/>
    <property type="evidence" value="ECO:0007669"/>
    <property type="project" value="InterPro"/>
</dbReference>
<dbReference type="PANTHER" id="PTHR32071:SF57">
    <property type="entry name" value="C4-DICARBOXYLATE TRANSPORT TRANSCRIPTIONAL REGULATORY PROTEIN DCTD"/>
    <property type="match status" value="1"/>
</dbReference>
<feature type="region of interest" description="Disordered" evidence="5">
    <location>
        <begin position="411"/>
        <end position="430"/>
    </location>
</feature>
<name>A0A369WUE8_9GAMM</name>
<reference evidence="7 8" key="1">
    <citation type="submission" date="2018-07" db="EMBL/GenBank/DDBJ databases">
        <title>Motiliproteus coralliicola sp. nov., a bacterium isolated from Coral.</title>
        <authorList>
            <person name="Wang G."/>
        </authorList>
    </citation>
    <scope>NUCLEOTIDE SEQUENCE [LARGE SCALE GENOMIC DNA]</scope>
    <source>
        <strain evidence="7 8">C34</strain>
    </source>
</reference>
<dbReference type="PRINTS" id="PR01590">
    <property type="entry name" value="HTHFIS"/>
</dbReference>
<dbReference type="Proteomes" id="UP000253769">
    <property type="component" value="Unassembled WGS sequence"/>
</dbReference>
<dbReference type="PANTHER" id="PTHR32071">
    <property type="entry name" value="TRANSCRIPTIONAL REGULATORY PROTEIN"/>
    <property type="match status" value="1"/>
</dbReference>
<dbReference type="PROSITE" id="PS00688">
    <property type="entry name" value="SIGMA54_INTERACT_3"/>
    <property type="match status" value="1"/>
</dbReference>
<gene>
    <name evidence="7" type="ORF">DV711_03985</name>
</gene>
<keyword evidence="4" id="KW-0804">Transcription</keyword>
<dbReference type="GO" id="GO:0043565">
    <property type="term" value="F:sequence-specific DNA binding"/>
    <property type="evidence" value="ECO:0007669"/>
    <property type="project" value="InterPro"/>
</dbReference>
<dbReference type="InterPro" id="IPR002078">
    <property type="entry name" value="Sigma_54_int"/>
</dbReference>
<feature type="compositionally biased region" description="Polar residues" evidence="5">
    <location>
        <begin position="411"/>
        <end position="424"/>
    </location>
</feature>
<evidence type="ECO:0000256" key="3">
    <source>
        <dbReference type="ARBA" id="ARBA00023015"/>
    </source>
</evidence>
<dbReference type="PROSITE" id="PS50045">
    <property type="entry name" value="SIGMA54_INTERACT_4"/>
    <property type="match status" value="1"/>
</dbReference>
<dbReference type="PROSITE" id="PS00675">
    <property type="entry name" value="SIGMA54_INTERACT_1"/>
    <property type="match status" value="1"/>
</dbReference>
<protein>
    <submittedName>
        <fullName evidence="7">AAA family ATPase</fullName>
    </submittedName>
</protein>
<evidence type="ECO:0000313" key="7">
    <source>
        <dbReference type="EMBL" id="RDE24753.1"/>
    </source>
</evidence>
<dbReference type="InterPro" id="IPR058031">
    <property type="entry name" value="AAA_lid_NorR"/>
</dbReference>
<keyword evidence="2" id="KW-0067">ATP-binding</keyword>
<evidence type="ECO:0000256" key="2">
    <source>
        <dbReference type="ARBA" id="ARBA00022840"/>
    </source>
</evidence>
<dbReference type="CDD" id="cd00009">
    <property type="entry name" value="AAA"/>
    <property type="match status" value="1"/>
</dbReference>
<dbReference type="SUPFAM" id="SSF46689">
    <property type="entry name" value="Homeodomain-like"/>
    <property type="match status" value="1"/>
</dbReference>
<dbReference type="InterPro" id="IPR002197">
    <property type="entry name" value="HTH_Fis"/>
</dbReference>
<dbReference type="RefSeq" id="WP_114694343.1">
    <property type="nucleotide sequence ID" value="NZ_QQOH01000001.1"/>
</dbReference>
<proteinExistence type="predicted"/>
<keyword evidence="1" id="KW-0547">Nucleotide-binding</keyword>
<evidence type="ECO:0000256" key="4">
    <source>
        <dbReference type="ARBA" id="ARBA00023163"/>
    </source>
</evidence>